<evidence type="ECO:0000313" key="6">
    <source>
        <dbReference type="Proteomes" id="UP000481030"/>
    </source>
</evidence>
<organism evidence="5 6">
    <name type="scientific">Cytobacillus depressus</name>
    <dbReference type="NCBI Taxonomy" id="1602942"/>
    <lineage>
        <taxon>Bacteria</taxon>
        <taxon>Bacillati</taxon>
        <taxon>Bacillota</taxon>
        <taxon>Bacilli</taxon>
        <taxon>Bacillales</taxon>
        <taxon>Bacillaceae</taxon>
        <taxon>Cytobacillus</taxon>
    </lineage>
</organism>
<dbReference type="OrthoDB" id="9775608at2"/>
<keyword evidence="6" id="KW-1185">Reference proteome</keyword>
<keyword evidence="3" id="KW-0378">Hydrolase</keyword>
<dbReference type="PIRSF" id="PIRSF005902">
    <property type="entry name" value="DNase_TatD"/>
    <property type="match status" value="1"/>
</dbReference>
<evidence type="ECO:0000256" key="3">
    <source>
        <dbReference type="ARBA" id="ARBA00022801"/>
    </source>
</evidence>
<dbReference type="GO" id="GO:0016788">
    <property type="term" value="F:hydrolase activity, acting on ester bonds"/>
    <property type="evidence" value="ECO:0007669"/>
    <property type="project" value="InterPro"/>
</dbReference>
<feature type="binding site" evidence="4">
    <location>
        <position position="10"/>
    </location>
    <ligand>
        <name>a divalent metal cation</name>
        <dbReference type="ChEBI" id="CHEBI:60240"/>
        <label>1</label>
    </ligand>
</feature>
<feature type="binding site" evidence="4">
    <location>
        <position position="203"/>
    </location>
    <ligand>
        <name>a divalent metal cation</name>
        <dbReference type="ChEBI" id="CHEBI:60240"/>
        <label>1</label>
    </ligand>
</feature>
<feature type="binding site" evidence="4">
    <location>
        <position position="155"/>
    </location>
    <ligand>
        <name>a divalent metal cation</name>
        <dbReference type="ChEBI" id="CHEBI:60240"/>
        <label>2</label>
    </ligand>
</feature>
<dbReference type="CDD" id="cd01310">
    <property type="entry name" value="TatD_DNAse"/>
    <property type="match status" value="1"/>
</dbReference>
<dbReference type="RefSeq" id="WP_151535107.1">
    <property type="nucleotide sequence ID" value="NZ_WBOS01000004.1"/>
</dbReference>
<evidence type="ECO:0000256" key="2">
    <source>
        <dbReference type="ARBA" id="ARBA00022723"/>
    </source>
</evidence>
<protein>
    <submittedName>
        <fullName evidence="5">TatD family deoxyribonuclease</fullName>
    </submittedName>
</protein>
<dbReference type="InterPro" id="IPR001130">
    <property type="entry name" value="TatD-like"/>
</dbReference>
<comment type="similarity">
    <text evidence="1">Belongs to the metallo-dependent hydrolases superfamily. TatD-type hydrolase family.</text>
</comment>
<feature type="binding site" evidence="4">
    <location>
        <position position="8"/>
    </location>
    <ligand>
        <name>a divalent metal cation</name>
        <dbReference type="ChEBI" id="CHEBI:60240"/>
        <label>1</label>
    </ligand>
</feature>
<comment type="caution">
    <text evidence="5">The sequence shown here is derived from an EMBL/GenBank/DDBJ whole genome shotgun (WGS) entry which is preliminary data.</text>
</comment>
<proteinExistence type="inferred from homology"/>
<keyword evidence="2 4" id="KW-0479">Metal-binding</keyword>
<dbReference type="AlphaFoldDB" id="A0A6L3V5G3"/>
<dbReference type="InterPro" id="IPR018228">
    <property type="entry name" value="DNase_TatD-rel_CS"/>
</dbReference>
<dbReference type="PANTHER" id="PTHR46317:SF1">
    <property type="entry name" value="HYDROLASE, TATD FAMILY"/>
    <property type="match status" value="1"/>
</dbReference>
<gene>
    <name evidence="5" type="ORF">F7731_12510</name>
</gene>
<name>A0A6L3V5G3_9BACI</name>
<dbReference type="InterPro" id="IPR032466">
    <property type="entry name" value="Metal_Hydrolase"/>
</dbReference>
<dbReference type="PANTHER" id="PTHR46317">
    <property type="entry name" value="HYDROLASE OF PHP SUPERFAMILY-RELATED PROTEIN"/>
    <property type="match status" value="1"/>
</dbReference>
<dbReference type="PROSITE" id="PS01137">
    <property type="entry name" value="TATD_1"/>
    <property type="match status" value="1"/>
</dbReference>
<evidence type="ECO:0000313" key="5">
    <source>
        <dbReference type="EMBL" id="KAB2336303.1"/>
    </source>
</evidence>
<sequence>MKKIIDAHIHLDQYEKRDLSRIIEGDPSVEALIAVSFDLKSCVATQEIASCYQQVYPAYGYHPEQQLPHEKELVELINWMDRHQDEMIAVGEVGLPYYLRQEQALPLEPYLDLLEAMTVKAKVWQKPLVLHAVYEDAKIVCDLLEKHSISKAHFHWFKGDEYTIDRMIQNGYYISITPDVLYETDIKELVKKYPLEQIMVETDGPWTFEGPFSGSQTHPNMMHKSLEEIANLKRIPITDVYSIIRKNTIDFYSLRENDEKSESEQ</sequence>
<dbReference type="Proteomes" id="UP000481030">
    <property type="component" value="Unassembled WGS sequence"/>
</dbReference>
<dbReference type="Pfam" id="PF01026">
    <property type="entry name" value="TatD_DNase"/>
    <property type="match status" value="1"/>
</dbReference>
<dbReference type="EMBL" id="WBOS01000004">
    <property type="protein sequence ID" value="KAB2336303.1"/>
    <property type="molecule type" value="Genomic_DNA"/>
</dbReference>
<dbReference type="Gene3D" id="3.20.20.140">
    <property type="entry name" value="Metal-dependent hydrolases"/>
    <property type="match status" value="1"/>
</dbReference>
<evidence type="ECO:0000256" key="1">
    <source>
        <dbReference type="ARBA" id="ARBA00009275"/>
    </source>
</evidence>
<dbReference type="GO" id="GO:0046872">
    <property type="term" value="F:metal ion binding"/>
    <property type="evidence" value="ECO:0007669"/>
    <property type="project" value="UniProtKB-KW"/>
</dbReference>
<dbReference type="SUPFAM" id="SSF51556">
    <property type="entry name" value="Metallo-dependent hydrolases"/>
    <property type="match status" value="1"/>
</dbReference>
<accession>A0A6L3V5G3</accession>
<reference evidence="5 6" key="1">
    <citation type="journal article" date="2016" name="Antonie Van Leeuwenhoek">
        <title>Bacillus depressus sp. nov., isolated from soil of a sunflower field.</title>
        <authorList>
            <person name="Wei X."/>
            <person name="Xin D."/>
            <person name="Xin Y."/>
            <person name="Zhang H."/>
            <person name="Wang T."/>
            <person name="Zhang J."/>
        </authorList>
    </citation>
    <scope>NUCLEOTIDE SEQUENCE [LARGE SCALE GENOMIC DNA]</scope>
    <source>
        <strain evidence="5 6">BZ1</strain>
    </source>
</reference>
<evidence type="ECO:0000256" key="4">
    <source>
        <dbReference type="PIRSR" id="PIRSR005902-1"/>
    </source>
</evidence>
<feature type="binding site" evidence="4">
    <location>
        <position position="92"/>
    </location>
    <ligand>
        <name>a divalent metal cation</name>
        <dbReference type="ChEBI" id="CHEBI:60240"/>
        <label>1</label>
    </ligand>
</feature>
<feature type="binding site" evidence="4">
    <location>
        <position position="131"/>
    </location>
    <ligand>
        <name>a divalent metal cation</name>
        <dbReference type="ChEBI" id="CHEBI:60240"/>
        <label>2</label>
    </ligand>
</feature>